<keyword evidence="2 5" id="KW-0812">Transmembrane</keyword>
<sequence length="101" mass="10662">MYPTPAPPRAVDSHLAWAIVSIVLFWPLGVPAAVNAVRADRLAASGDQARAVRSAGAARSWARRATVVGIVWWVLSIACVPLAVSAAIDPTATAAWVREHL</sequence>
<dbReference type="AlphaFoldDB" id="A0A8J3J9E6"/>
<comment type="subcellular location">
    <subcellularLocation>
        <location evidence="1">Membrane</location>
    </subcellularLocation>
</comment>
<evidence type="ECO:0008006" key="8">
    <source>
        <dbReference type="Google" id="ProtNLM"/>
    </source>
</evidence>
<dbReference type="InterPro" id="IPR007593">
    <property type="entry name" value="CD225/Dispanin_fam"/>
</dbReference>
<evidence type="ECO:0000313" key="6">
    <source>
        <dbReference type="EMBL" id="GID12567.1"/>
    </source>
</evidence>
<evidence type="ECO:0000256" key="2">
    <source>
        <dbReference type="ARBA" id="ARBA00022692"/>
    </source>
</evidence>
<evidence type="ECO:0000256" key="3">
    <source>
        <dbReference type="ARBA" id="ARBA00022989"/>
    </source>
</evidence>
<dbReference type="EMBL" id="BOMB01000019">
    <property type="protein sequence ID" value="GID12567.1"/>
    <property type="molecule type" value="Genomic_DNA"/>
</dbReference>
<evidence type="ECO:0000256" key="1">
    <source>
        <dbReference type="ARBA" id="ARBA00004370"/>
    </source>
</evidence>
<keyword evidence="7" id="KW-1185">Reference proteome</keyword>
<feature type="transmembrane region" description="Helical" evidence="5">
    <location>
        <begin position="67"/>
        <end position="88"/>
    </location>
</feature>
<feature type="transmembrane region" description="Helical" evidence="5">
    <location>
        <begin position="15"/>
        <end position="34"/>
    </location>
</feature>
<name>A0A8J3J9E6_9ACTN</name>
<proteinExistence type="predicted"/>
<evidence type="ECO:0000256" key="5">
    <source>
        <dbReference type="SAM" id="Phobius"/>
    </source>
</evidence>
<comment type="caution">
    <text evidence="6">The sequence shown here is derived from an EMBL/GenBank/DDBJ whole genome shotgun (WGS) entry which is preliminary data.</text>
</comment>
<reference evidence="6" key="1">
    <citation type="submission" date="2021-01" db="EMBL/GenBank/DDBJ databases">
        <title>Whole genome shotgun sequence of Actinocatenispora rupis NBRC 107355.</title>
        <authorList>
            <person name="Komaki H."/>
            <person name="Tamura T."/>
        </authorList>
    </citation>
    <scope>NUCLEOTIDE SEQUENCE</scope>
    <source>
        <strain evidence="6">NBRC 107355</strain>
    </source>
</reference>
<dbReference type="Proteomes" id="UP000612808">
    <property type="component" value="Unassembled WGS sequence"/>
</dbReference>
<organism evidence="6 7">
    <name type="scientific">Actinocatenispora rupis</name>
    <dbReference type="NCBI Taxonomy" id="519421"/>
    <lineage>
        <taxon>Bacteria</taxon>
        <taxon>Bacillati</taxon>
        <taxon>Actinomycetota</taxon>
        <taxon>Actinomycetes</taxon>
        <taxon>Micromonosporales</taxon>
        <taxon>Micromonosporaceae</taxon>
        <taxon>Actinocatenispora</taxon>
    </lineage>
</organism>
<protein>
    <recommendedName>
        <fullName evidence="8">Interferon-induced transmembrane protein</fullName>
    </recommendedName>
</protein>
<dbReference type="GO" id="GO:0016020">
    <property type="term" value="C:membrane"/>
    <property type="evidence" value="ECO:0007669"/>
    <property type="project" value="UniProtKB-SubCell"/>
</dbReference>
<dbReference type="Pfam" id="PF04505">
    <property type="entry name" value="CD225"/>
    <property type="match status" value="1"/>
</dbReference>
<keyword evidence="4 5" id="KW-0472">Membrane</keyword>
<gene>
    <name evidence="6" type="ORF">Aru02nite_34560</name>
</gene>
<keyword evidence="3 5" id="KW-1133">Transmembrane helix</keyword>
<accession>A0A8J3J9E6</accession>
<evidence type="ECO:0000256" key="4">
    <source>
        <dbReference type="ARBA" id="ARBA00023136"/>
    </source>
</evidence>
<evidence type="ECO:0000313" key="7">
    <source>
        <dbReference type="Proteomes" id="UP000612808"/>
    </source>
</evidence>